<proteinExistence type="inferred from homology"/>
<evidence type="ECO:0000256" key="1">
    <source>
        <dbReference type="ARBA" id="ARBA00004123"/>
    </source>
</evidence>
<dbReference type="PANTHER" id="PTHR12687:SF4">
    <property type="entry name" value="NUCLEOLAR COMPLEX PROTEIN 2 HOMOLOG"/>
    <property type="match status" value="1"/>
</dbReference>
<dbReference type="Pfam" id="PF03715">
    <property type="entry name" value="Noc2"/>
    <property type="match status" value="1"/>
</dbReference>
<evidence type="ECO:0000256" key="2">
    <source>
        <dbReference type="ARBA" id="ARBA00005907"/>
    </source>
</evidence>
<dbReference type="EMBL" id="KN840773">
    <property type="protein sequence ID" value="KIP01520.1"/>
    <property type="molecule type" value="Genomic_DNA"/>
</dbReference>
<feature type="compositionally biased region" description="Acidic residues" evidence="4">
    <location>
        <begin position="91"/>
        <end position="109"/>
    </location>
</feature>
<protein>
    <recommendedName>
        <fullName evidence="7">Nucleolar complex protein 2</fullName>
    </recommendedName>
</protein>
<dbReference type="AlphaFoldDB" id="A0A0C3S1V5"/>
<dbReference type="GO" id="GO:0005730">
    <property type="term" value="C:nucleolus"/>
    <property type="evidence" value="ECO:0007669"/>
    <property type="project" value="TreeGrafter"/>
</dbReference>
<feature type="region of interest" description="Disordered" evidence="4">
    <location>
        <begin position="88"/>
        <end position="110"/>
    </location>
</feature>
<gene>
    <name evidence="5" type="ORF">PHLGIDRAFT_96910</name>
</gene>
<accession>A0A0C3S1V5</accession>
<dbReference type="Proteomes" id="UP000053257">
    <property type="component" value="Unassembled WGS sequence"/>
</dbReference>
<evidence type="ECO:0000256" key="3">
    <source>
        <dbReference type="ARBA" id="ARBA00023242"/>
    </source>
</evidence>
<keyword evidence="6" id="KW-1185">Reference proteome</keyword>
<name>A0A0C3S1V5_PHLG1</name>
<dbReference type="STRING" id="745531.A0A0C3S1V5"/>
<dbReference type="GO" id="GO:0030690">
    <property type="term" value="C:Noc1p-Noc2p complex"/>
    <property type="evidence" value="ECO:0007669"/>
    <property type="project" value="TreeGrafter"/>
</dbReference>
<evidence type="ECO:0008006" key="7">
    <source>
        <dbReference type="Google" id="ProtNLM"/>
    </source>
</evidence>
<reference evidence="5 6" key="1">
    <citation type="journal article" date="2014" name="PLoS Genet.">
        <title>Analysis of the Phlebiopsis gigantea genome, transcriptome and secretome provides insight into its pioneer colonization strategies of wood.</title>
        <authorList>
            <person name="Hori C."/>
            <person name="Ishida T."/>
            <person name="Igarashi K."/>
            <person name="Samejima M."/>
            <person name="Suzuki H."/>
            <person name="Master E."/>
            <person name="Ferreira P."/>
            <person name="Ruiz-Duenas F.J."/>
            <person name="Held B."/>
            <person name="Canessa P."/>
            <person name="Larrondo L.F."/>
            <person name="Schmoll M."/>
            <person name="Druzhinina I.S."/>
            <person name="Kubicek C.P."/>
            <person name="Gaskell J.A."/>
            <person name="Kersten P."/>
            <person name="St John F."/>
            <person name="Glasner J."/>
            <person name="Sabat G."/>
            <person name="Splinter BonDurant S."/>
            <person name="Syed K."/>
            <person name="Yadav J."/>
            <person name="Mgbeahuruike A.C."/>
            <person name="Kovalchuk A."/>
            <person name="Asiegbu F.O."/>
            <person name="Lackner G."/>
            <person name="Hoffmeister D."/>
            <person name="Rencoret J."/>
            <person name="Gutierrez A."/>
            <person name="Sun H."/>
            <person name="Lindquist E."/>
            <person name="Barry K."/>
            <person name="Riley R."/>
            <person name="Grigoriev I.V."/>
            <person name="Henrissat B."/>
            <person name="Kues U."/>
            <person name="Berka R.M."/>
            <person name="Martinez A.T."/>
            <person name="Covert S.F."/>
            <person name="Blanchette R.A."/>
            <person name="Cullen D."/>
        </authorList>
    </citation>
    <scope>NUCLEOTIDE SEQUENCE [LARGE SCALE GENOMIC DNA]</scope>
    <source>
        <strain evidence="5 6">11061_1 CR5-6</strain>
    </source>
</reference>
<sequence length="621" mass="70155">MSVDDFLGGSFMEDGGDDEDMPADADSDEEDEEDEEDMDDDQSFASVDDLEDDDEGEAHLHELAKLAEKDPEFFKYLQQNDKELLDFNPDAMDEDEDEDDGGNDEDETETMPVLTKNILQKWQKAILEQRSLRALRKLLIAFRSAVHMNEEDQPVAWSIDSSTVYNKVVTTSLKYTPVVLDHHCPCKILADGRFKGPTQTPKWKTLQKLILSYFHNVMHLLTQLTDTELLVMALEETAKLVPYVTSSRKAVKVYLKTCLDLWSSAEDDVRIAAFLSVRKLASSTDSSLLDMALKNTYLTLVRACKSTSAHSLPAINLMKNSASELYTIDHSNAYQHAFGYIRQLAILLRNSMKVKSKESYKQVYNWQYIHCIDFWALVLARACDRQTEAERGSESALRPLIYPLVQVSLGAARLIPNARSYPYHLHLARSLLHLTQRTSTYIPLAPTLVPMLVTPLTSSHSKGASLRPLDFETTLRVPQQYLKTRIYAEGVVDEAAFVLAEYLASAPVHASVAFPEVTVPIVAALRHAVKAAQKGRGRGKEAAVVKTLVERVEESAKWVEERRRGVSFAPGKLGEVERWESDVKVEETPLGKYVRVQRKAREKRRKLMEKARGGEEEILEE</sequence>
<dbReference type="GO" id="GO:0030691">
    <property type="term" value="C:Noc2p-Noc3p complex"/>
    <property type="evidence" value="ECO:0007669"/>
    <property type="project" value="TreeGrafter"/>
</dbReference>
<dbReference type="OrthoDB" id="10266662at2759"/>
<dbReference type="InterPro" id="IPR005343">
    <property type="entry name" value="Noc2"/>
</dbReference>
<feature type="region of interest" description="Disordered" evidence="4">
    <location>
        <begin position="1"/>
        <end position="65"/>
    </location>
</feature>
<comment type="similarity">
    <text evidence="2">Belongs to the NOC2 family.</text>
</comment>
<evidence type="ECO:0000313" key="5">
    <source>
        <dbReference type="EMBL" id="KIP01520.1"/>
    </source>
</evidence>
<evidence type="ECO:0000256" key="4">
    <source>
        <dbReference type="SAM" id="MobiDB-lite"/>
    </source>
</evidence>
<keyword evidence="3" id="KW-0539">Nucleus</keyword>
<dbReference type="GO" id="GO:0042273">
    <property type="term" value="P:ribosomal large subunit biogenesis"/>
    <property type="evidence" value="ECO:0007669"/>
    <property type="project" value="TreeGrafter"/>
</dbReference>
<feature type="compositionally biased region" description="Acidic residues" evidence="4">
    <location>
        <begin position="14"/>
        <end position="56"/>
    </location>
</feature>
<dbReference type="GO" id="GO:0005654">
    <property type="term" value="C:nucleoplasm"/>
    <property type="evidence" value="ECO:0007669"/>
    <property type="project" value="TreeGrafter"/>
</dbReference>
<organism evidence="5 6">
    <name type="scientific">Phlebiopsis gigantea (strain 11061_1 CR5-6)</name>
    <name type="common">White-rot fungus</name>
    <name type="synonym">Peniophora gigantea</name>
    <dbReference type="NCBI Taxonomy" id="745531"/>
    <lineage>
        <taxon>Eukaryota</taxon>
        <taxon>Fungi</taxon>
        <taxon>Dikarya</taxon>
        <taxon>Basidiomycota</taxon>
        <taxon>Agaricomycotina</taxon>
        <taxon>Agaricomycetes</taxon>
        <taxon>Polyporales</taxon>
        <taxon>Phanerochaetaceae</taxon>
        <taxon>Phlebiopsis</taxon>
    </lineage>
</organism>
<evidence type="ECO:0000313" key="6">
    <source>
        <dbReference type="Proteomes" id="UP000053257"/>
    </source>
</evidence>
<dbReference type="PANTHER" id="PTHR12687">
    <property type="entry name" value="NUCLEOLAR COMPLEX 2 AND RAD4-RELATED"/>
    <property type="match status" value="1"/>
</dbReference>
<comment type="subcellular location">
    <subcellularLocation>
        <location evidence="1">Nucleus</location>
    </subcellularLocation>
</comment>
<dbReference type="HOGENOM" id="CLU_011272_0_0_1"/>